<dbReference type="InterPro" id="IPR043129">
    <property type="entry name" value="ATPase_NBD"/>
</dbReference>
<dbReference type="EMBL" id="QYUO01000001">
    <property type="protein sequence ID" value="RJF98842.1"/>
    <property type="molecule type" value="Genomic_DNA"/>
</dbReference>
<keyword evidence="2" id="KW-1185">Reference proteome</keyword>
<proteinExistence type="predicted"/>
<gene>
    <name evidence="1" type="ORF">D3871_10185</name>
</gene>
<protein>
    <submittedName>
        <fullName evidence="1">Agglutinin biogenesis protein MshI</fullName>
    </submittedName>
</protein>
<dbReference type="Proteomes" id="UP000265955">
    <property type="component" value="Unassembled WGS sequence"/>
</dbReference>
<dbReference type="AlphaFoldDB" id="A0A3A3FRK0"/>
<evidence type="ECO:0000313" key="2">
    <source>
        <dbReference type="Proteomes" id="UP000265955"/>
    </source>
</evidence>
<evidence type="ECO:0000313" key="1">
    <source>
        <dbReference type="EMBL" id="RJF98842.1"/>
    </source>
</evidence>
<accession>A0A3A3FRK0</accession>
<comment type="caution">
    <text evidence="1">The sequence shown here is derived from an EMBL/GenBank/DDBJ whole genome shotgun (WGS) entry which is preliminary data.</text>
</comment>
<dbReference type="OrthoDB" id="5296002at2"/>
<sequence length="316" mass="35178">MFSFAKTKKNPGWMAVSLHTDGICAVHVVRPPNAKPSVECAVFQPLEKLPVADALDKLGKERNLSRYQCSTLLGAREYQMLSVEAPAVPPEELKAAIRWRIKDMLDFHIDDATVDVLAVPSDKNASSRTNSMYAVAARNNVIKTRQELLGSVKIPLSVIDIPDMAQRNISALLEPEGRGVAFLSFDAEGGLLTVTYSGELYLTRRIEVPLSQLQQTYGDDRVACHERITLELQRSLDHFERQYQFVTVARLFLSPLGEAGESLRSYLSSNLYIPVETVDLGSIVDITKIPDLGSVQSQQRYFMTLGAALRHEEKTL</sequence>
<organism evidence="1 2">
    <name type="scientific">Noviherbaspirillum saxi</name>
    <dbReference type="NCBI Taxonomy" id="2320863"/>
    <lineage>
        <taxon>Bacteria</taxon>
        <taxon>Pseudomonadati</taxon>
        <taxon>Pseudomonadota</taxon>
        <taxon>Betaproteobacteria</taxon>
        <taxon>Burkholderiales</taxon>
        <taxon>Oxalobacteraceae</taxon>
        <taxon>Noviherbaspirillum</taxon>
    </lineage>
</organism>
<dbReference type="SUPFAM" id="SSF53067">
    <property type="entry name" value="Actin-like ATPase domain"/>
    <property type="match status" value="1"/>
</dbReference>
<reference evidence="2" key="1">
    <citation type="submission" date="2018-09" db="EMBL/GenBank/DDBJ databases">
        <authorList>
            <person name="Zhu H."/>
        </authorList>
    </citation>
    <scope>NUCLEOTIDE SEQUENCE [LARGE SCALE GENOMIC DNA]</scope>
    <source>
        <strain evidence="2">K1R23-30</strain>
    </source>
</reference>
<name>A0A3A3FRK0_9BURK</name>